<dbReference type="Proteomes" id="UP000030661">
    <property type="component" value="Unassembled WGS sequence"/>
</dbReference>
<feature type="transmembrane region" description="Helical" evidence="6">
    <location>
        <begin position="116"/>
        <end position="139"/>
    </location>
</feature>
<evidence type="ECO:0000256" key="5">
    <source>
        <dbReference type="ARBA" id="ARBA00023136"/>
    </source>
</evidence>
<gene>
    <name evidence="7" type="ORF">U27_02642</name>
</gene>
<dbReference type="PANTHER" id="PTHR34857">
    <property type="entry name" value="SLL0384 PROTEIN"/>
    <property type="match status" value="1"/>
</dbReference>
<dbReference type="HOGENOM" id="CLU_056469_1_2_0"/>
<dbReference type="STRING" id="1499967.U27_02642"/>
<feature type="transmembrane region" description="Helical" evidence="6">
    <location>
        <begin position="79"/>
        <end position="96"/>
    </location>
</feature>
<reference evidence="7" key="1">
    <citation type="journal article" date="2015" name="PeerJ">
        <title>First genomic representation of candidate bacterial phylum KSB3 points to enhanced environmental sensing as a trigger of wastewater bulking.</title>
        <authorList>
            <person name="Sekiguchi Y."/>
            <person name="Ohashi A."/>
            <person name="Parks D.H."/>
            <person name="Yamauchi T."/>
            <person name="Tyson G.W."/>
            <person name="Hugenholtz P."/>
        </authorList>
    </citation>
    <scope>NUCLEOTIDE SEQUENCE [LARGE SCALE GENOMIC DNA]</scope>
</reference>
<feature type="transmembrane region" description="Helical" evidence="6">
    <location>
        <begin position="49"/>
        <end position="67"/>
    </location>
</feature>
<proteinExistence type="predicted"/>
<keyword evidence="5 6" id="KW-0472">Membrane</keyword>
<dbReference type="CDD" id="cd16914">
    <property type="entry name" value="EcfT"/>
    <property type="match status" value="1"/>
</dbReference>
<accession>A0A081BTN0</accession>
<protein>
    <submittedName>
        <fullName evidence="7">Cobalt ABC transporter, inner membrane subunit CbiQ</fullName>
    </submittedName>
</protein>
<evidence type="ECO:0000256" key="3">
    <source>
        <dbReference type="ARBA" id="ARBA00022692"/>
    </source>
</evidence>
<evidence type="ECO:0000256" key="6">
    <source>
        <dbReference type="SAM" id="Phobius"/>
    </source>
</evidence>
<dbReference type="Pfam" id="PF02361">
    <property type="entry name" value="CbiQ"/>
    <property type="match status" value="1"/>
</dbReference>
<keyword evidence="8" id="KW-1185">Reference proteome</keyword>
<dbReference type="GO" id="GO:0043190">
    <property type="term" value="C:ATP-binding cassette (ABC) transporter complex"/>
    <property type="evidence" value="ECO:0007669"/>
    <property type="project" value="InterPro"/>
</dbReference>
<dbReference type="InterPro" id="IPR051611">
    <property type="entry name" value="ECF_transporter_component"/>
</dbReference>
<dbReference type="InterPro" id="IPR012809">
    <property type="entry name" value="ECF_CbiQ"/>
</dbReference>
<evidence type="ECO:0000256" key="2">
    <source>
        <dbReference type="ARBA" id="ARBA00022475"/>
    </source>
</evidence>
<dbReference type="eggNOG" id="COG0619">
    <property type="taxonomic scope" value="Bacteria"/>
</dbReference>
<organism evidence="7">
    <name type="scientific">Vecturithrix granuli</name>
    <dbReference type="NCBI Taxonomy" id="1499967"/>
    <lineage>
        <taxon>Bacteria</taxon>
        <taxon>Candidatus Moduliflexota</taxon>
        <taxon>Candidatus Vecturitrichia</taxon>
        <taxon>Candidatus Vecturitrichales</taxon>
        <taxon>Candidatus Vecturitrichaceae</taxon>
        <taxon>Candidatus Vecturithrix</taxon>
    </lineage>
</organism>
<evidence type="ECO:0000313" key="8">
    <source>
        <dbReference type="Proteomes" id="UP000030661"/>
    </source>
</evidence>
<feature type="transmembrane region" description="Helical" evidence="6">
    <location>
        <begin position="239"/>
        <end position="261"/>
    </location>
</feature>
<dbReference type="PANTHER" id="PTHR34857:SF2">
    <property type="entry name" value="SLL0384 PROTEIN"/>
    <property type="match status" value="1"/>
</dbReference>
<evidence type="ECO:0000256" key="4">
    <source>
        <dbReference type="ARBA" id="ARBA00022989"/>
    </source>
</evidence>
<keyword evidence="4 6" id="KW-1133">Transmembrane helix</keyword>
<comment type="subcellular location">
    <subcellularLocation>
        <location evidence="1">Cell membrane</location>
        <topology evidence="1">Multi-pass membrane protein</topology>
    </subcellularLocation>
</comment>
<dbReference type="InterPro" id="IPR003339">
    <property type="entry name" value="ABC/ECF_trnsptr_transmembrane"/>
</dbReference>
<name>A0A081BTN0_VECG1</name>
<evidence type="ECO:0000256" key="1">
    <source>
        <dbReference type="ARBA" id="ARBA00004651"/>
    </source>
</evidence>
<dbReference type="EMBL" id="DF820464">
    <property type="protein sequence ID" value="GAK55685.1"/>
    <property type="molecule type" value="Genomic_DNA"/>
</dbReference>
<keyword evidence="2" id="KW-1003">Cell membrane</keyword>
<dbReference type="NCBIfam" id="TIGR02454">
    <property type="entry name" value="ECF_T_CbiQ"/>
    <property type="match status" value="1"/>
</dbReference>
<dbReference type="AlphaFoldDB" id="A0A081BTN0"/>
<sequence length="268" mass="30403">MATLESTFFDLGYIETLAQQQTAIHQLDPRAKLLTTLMFLVTVMSFRRYELSGLIPFFLYPLVIVRAGNLPSVYLVKRIGVVLPFVGLIGIFNPLFDQTIIMQLGPVAISGGWVSFLSIVLRCLLTVFAVLILIATTGFYRICTALERIGVPNMFAVQLLFVYRYLFVLIDEASRMARARALRSFSRKGFGLKTWGSLTGHLLLRTLDRAQRIHLAMLVRGFDGKIRLARHETLQIRDIVFVLGWSSLFIMLRLYNLSMLIGNMLTTM</sequence>
<evidence type="ECO:0000313" key="7">
    <source>
        <dbReference type="EMBL" id="GAK55685.1"/>
    </source>
</evidence>
<dbReference type="GO" id="GO:0006824">
    <property type="term" value="P:cobalt ion transport"/>
    <property type="evidence" value="ECO:0007669"/>
    <property type="project" value="InterPro"/>
</dbReference>
<keyword evidence="3 6" id="KW-0812">Transmembrane</keyword>